<dbReference type="InterPro" id="IPR027417">
    <property type="entry name" value="P-loop_NTPase"/>
</dbReference>
<gene>
    <name evidence="2" type="ORF">PN36_07960</name>
</gene>
<dbReference type="Gene3D" id="3.40.50.300">
    <property type="entry name" value="P-loop containing nucleotide triphosphate hydrolases"/>
    <property type="match status" value="1"/>
</dbReference>
<sequence length="327" mass="37547">MEIIIKNIGILPKAKIILDGLTVIAGENDTGKSTVGKVIFSIIKADNMAATNQRQQLMNTMLNLVFDSQISTEGEVIVQNKGVPIYSVKFSQHQCVRFDCRHPFLKETTFIQTPFVWDLVDFFDTVLRLKQNQEFTQNIAPFSVKYPYIFWDLYIKITNTQVDSQTNDLVKNIRHIIQGGFEQRDKRIVFQRQNESILLTNVAAGIKYFGLFQRLAENNQLKADQLLIIDEPENHLHPEWQLLLAKLIVNLVNQHKVYVLVNSHSPYMIEALKVYSDMSIKGQTHFYLNKLTNKGIEVKEVTEDLSSLFEALSLPFQKLEKTVLGIS</sequence>
<dbReference type="InterPro" id="IPR041685">
    <property type="entry name" value="AAA_GajA/Old/RecF-like"/>
</dbReference>
<comment type="caution">
    <text evidence="2">The sequence shown here is derived from an EMBL/GenBank/DDBJ whole genome shotgun (WGS) entry which is preliminary data.</text>
</comment>
<dbReference type="Pfam" id="PF13175">
    <property type="entry name" value="AAA_15"/>
    <property type="match status" value="1"/>
</dbReference>
<keyword evidence="3" id="KW-1185">Reference proteome</keyword>
<dbReference type="EMBL" id="JSZA02000023">
    <property type="protein sequence ID" value="KHD05994.1"/>
    <property type="molecule type" value="Genomic_DNA"/>
</dbReference>
<dbReference type="AlphaFoldDB" id="A0A0A6P6Q8"/>
<dbReference type="PANTHER" id="PTHR43581:SF2">
    <property type="entry name" value="EXCINUCLEASE ATPASE SUBUNIT"/>
    <property type="match status" value="1"/>
</dbReference>
<dbReference type="InterPro" id="IPR051396">
    <property type="entry name" value="Bact_Antivir_Def_Nuclease"/>
</dbReference>
<reference evidence="2 3" key="1">
    <citation type="journal article" date="2016" name="Front. Microbiol.">
        <title>Single-Cell (Meta-)Genomics of a Dimorphic Candidatus Thiomargarita nelsonii Reveals Genomic Plasticity.</title>
        <authorList>
            <person name="Flood B.E."/>
            <person name="Fliss P."/>
            <person name="Jones D.S."/>
            <person name="Dick G.J."/>
            <person name="Jain S."/>
            <person name="Kaster A.K."/>
            <person name="Winkel M."/>
            <person name="Mussmann M."/>
            <person name="Bailey J."/>
        </authorList>
    </citation>
    <scope>NUCLEOTIDE SEQUENCE [LARGE SCALE GENOMIC DNA]</scope>
    <source>
        <strain evidence="2">Hydrate Ridge</strain>
    </source>
</reference>
<name>A0A0A6P6Q8_9GAMM</name>
<dbReference type="PANTHER" id="PTHR43581">
    <property type="entry name" value="ATP/GTP PHOSPHATASE"/>
    <property type="match status" value="1"/>
</dbReference>
<evidence type="ECO:0000313" key="3">
    <source>
        <dbReference type="Proteomes" id="UP000030428"/>
    </source>
</evidence>
<organism evidence="2 3">
    <name type="scientific">Candidatus Thiomargarita nelsonii</name>
    <dbReference type="NCBI Taxonomy" id="1003181"/>
    <lineage>
        <taxon>Bacteria</taxon>
        <taxon>Pseudomonadati</taxon>
        <taxon>Pseudomonadota</taxon>
        <taxon>Gammaproteobacteria</taxon>
        <taxon>Thiotrichales</taxon>
        <taxon>Thiotrichaceae</taxon>
        <taxon>Thiomargarita</taxon>
    </lineage>
</organism>
<accession>A0A0A6P6Q8</accession>
<feature type="domain" description="Endonuclease GajA/Old nuclease/RecF-like AAA" evidence="1">
    <location>
        <begin position="160"/>
        <end position="269"/>
    </location>
</feature>
<dbReference type="Proteomes" id="UP000030428">
    <property type="component" value="Unassembled WGS sequence"/>
</dbReference>
<dbReference type="SUPFAM" id="SSF52540">
    <property type="entry name" value="P-loop containing nucleoside triphosphate hydrolases"/>
    <property type="match status" value="1"/>
</dbReference>
<protein>
    <recommendedName>
        <fullName evidence="1">Endonuclease GajA/Old nuclease/RecF-like AAA domain-containing protein</fullName>
    </recommendedName>
</protein>
<evidence type="ECO:0000313" key="2">
    <source>
        <dbReference type="EMBL" id="KHD05994.1"/>
    </source>
</evidence>
<evidence type="ECO:0000259" key="1">
    <source>
        <dbReference type="Pfam" id="PF13175"/>
    </source>
</evidence>
<proteinExistence type="predicted"/>